<keyword evidence="1" id="KW-1133">Transmembrane helix</keyword>
<dbReference type="Proteomes" id="UP000183047">
    <property type="component" value="Unassembled WGS sequence"/>
</dbReference>
<evidence type="ECO:0000313" key="3">
    <source>
        <dbReference type="Proteomes" id="UP000183047"/>
    </source>
</evidence>
<feature type="transmembrane region" description="Helical" evidence="1">
    <location>
        <begin position="209"/>
        <end position="227"/>
    </location>
</feature>
<organism evidence="2 3">
    <name type="scientific">Butyrivibrio hungatei</name>
    <dbReference type="NCBI Taxonomy" id="185008"/>
    <lineage>
        <taxon>Bacteria</taxon>
        <taxon>Bacillati</taxon>
        <taxon>Bacillota</taxon>
        <taxon>Clostridia</taxon>
        <taxon>Lachnospirales</taxon>
        <taxon>Lachnospiraceae</taxon>
        <taxon>Butyrivibrio</taxon>
    </lineage>
</organism>
<feature type="transmembrane region" description="Helical" evidence="1">
    <location>
        <begin position="288"/>
        <end position="310"/>
    </location>
</feature>
<feature type="transmembrane region" description="Helical" evidence="1">
    <location>
        <begin position="233"/>
        <end position="253"/>
    </location>
</feature>
<sequence length="311" mass="36574">MKRKNFKAGKTKKEKKLKTQIKNIRDIPRAEIGDRAYDGLWVLLGFFVFMAFFVVAVVILDDNGQVSVETKVIAVILFVLSVYLMFLKALFRKMRNERVLRMIPSGILYEWPFGITKQHSYSEWADSINAGHYRIGSRGFEFRLGFEKIVFFYNVALLGERKKAEERYNLFVDYLAGADPMIRQKMPKFTKENIDLLDKRCFYQRSRKHQLIVMFFNMLLYLILLSISGGHNAVVTTAILCGLVEIFVFYFLVKGAYFNYKNEMEIREKMSDETGLVRDDGIGNLRPYWGYIYLFLVFVINYAIQCILLWW</sequence>
<reference evidence="3" key="1">
    <citation type="submission" date="2016-10" db="EMBL/GenBank/DDBJ databases">
        <authorList>
            <person name="Varghese N."/>
            <person name="Submissions S."/>
        </authorList>
    </citation>
    <scope>NUCLEOTIDE SEQUENCE [LARGE SCALE GENOMIC DNA]</scope>
    <source>
        <strain evidence="3">XBD2006</strain>
    </source>
</reference>
<dbReference type="EMBL" id="FMUR01000008">
    <property type="protein sequence ID" value="SCY12492.1"/>
    <property type="molecule type" value="Genomic_DNA"/>
</dbReference>
<keyword evidence="3" id="KW-1185">Reference proteome</keyword>
<accession>A0A1G5DCN4</accession>
<feature type="transmembrane region" description="Helical" evidence="1">
    <location>
        <begin position="72"/>
        <end position="91"/>
    </location>
</feature>
<evidence type="ECO:0000313" key="2">
    <source>
        <dbReference type="EMBL" id="SCY12492.1"/>
    </source>
</evidence>
<gene>
    <name evidence="2" type="ORF">SAMN02910451_01457</name>
</gene>
<keyword evidence="1" id="KW-0472">Membrane</keyword>
<feature type="transmembrane region" description="Helical" evidence="1">
    <location>
        <begin position="39"/>
        <end position="60"/>
    </location>
</feature>
<dbReference type="AlphaFoldDB" id="A0A1G5DCN4"/>
<keyword evidence="1" id="KW-0812">Transmembrane</keyword>
<dbReference type="OrthoDB" id="2046147at2"/>
<proteinExistence type="predicted"/>
<dbReference type="RefSeq" id="WP_074462104.1">
    <property type="nucleotide sequence ID" value="NZ_FMUR01000008.1"/>
</dbReference>
<protein>
    <submittedName>
        <fullName evidence="2">Uncharacterized protein</fullName>
    </submittedName>
</protein>
<name>A0A1G5DCN4_9FIRM</name>
<evidence type="ECO:0000256" key="1">
    <source>
        <dbReference type="SAM" id="Phobius"/>
    </source>
</evidence>